<protein>
    <recommendedName>
        <fullName evidence="9">Deleted in malignant brain tumors 1 protein</fullName>
    </recommendedName>
</protein>
<dbReference type="FunFam" id="3.10.250.10:FF:000001">
    <property type="entry name" value="Lysyl oxidase 4 isoform X1"/>
    <property type="match status" value="1"/>
</dbReference>
<dbReference type="GO" id="GO:0016020">
    <property type="term" value="C:membrane"/>
    <property type="evidence" value="ECO:0007669"/>
    <property type="project" value="InterPro"/>
</dbReference>
<dbReference type="PROSITE" id="PS51034">
    <property type="entry name" value="ZP_2"/>
    <property type="match status" value="1"/>
</dbReference>
<evidence type="ECO:0000313" key="8">
    <source>
        <dbReference type="Proteomes" id="UP001186944"/>
    </source>
</evidence>
<sequence>MLGLNNGGEVTDQFGSGTGPIWMDNLRCDGSEANITQCVFNGWGVTDCTHAEDIGVICAASGVTPTPTGPPTTLPPATVQPNNCGTATTPGTPTNGDVRIIGPSNLRGIGFVEVYYNGQWGAVCDDFWGTNNAKVVCGQLCFDPNVARAGAQVEVNYVRENVSSNIFLDDVRCAGTETRLNQCNASAWNVTDCNRNEIVSVSCVQLDESAPDPPVPVLECDNGLLSASFSRLENTDLEEKHINVFSEACADATKTTDPNYVIIRIPFDKCSTNTATNSTHIIYSNTIRYDYTSFEGSITRVNTYRVEVSCEFPRTIDTDRGVRPLTETVTQRSPGQYIISMTFFRNNSFNVPVDSYPVNLTLGEWLNVALTLEAIDENLKLVVPNCTATPSTNADDNVNYPLFEERCANDPTLAFFPLNITAFGYRFQTFKFVQFDTLFIHCGAFVCLATEKDSQCDRSL</sequence>
<keyword evidence="1" id="KW-0732">Signal</keyword>
<comment type="caution">
    <text evidence="4">Lacks conserved residue(s) required for the propagation of feature annotation.</text>
</comment>
<evidence type="ECO:0000313" key="7">
    <source>
        <dbReference type="EMBL" id="KAK3088064.1"/>
    </source>
</evidence>
<dbReference type="PANTHER" id="PTHR48071:SF18">
    <property type="entry name" value="DELETED IN MALIGNANT BRAIN TUMORS 1 PROTEIN-RELATED"/>
    <property type="match status" value="1"/>
</dbReference>
<feature type="disulfide bond" evidence="4">
    <location>
        <begin position="28"/>
        <end position="38"/>
    </location>
</feature>
<keyword evidence="8" id="KW-1185">Reference proteome</keyword>
<dbReference type="SMART" id="SM00241">
    <property type="entry name" value="ZP"/>
    <property type="match status" value="1"/>
</dbReference>
<proteinExistence type="predicted"/>
<dbReference type="Pfam" id="PF00100">
    <property type="entry name" value="Zona_pellucida"/>
    <property type="match status" value="1"/>
</dbReference>
<dbReference type="InterPro" id="IPR036772">
    <property type="entry name" value="SRCR-like_dom_sf"/>
</dbReference>
<dbReference type="Pfam" id="PF23344">
    <property type="entry name" value="ZP-N"/>
    <property type="match status" value="1"/>
</dbReference>
<dbReference type="InterPro" id="IPR042235">
    <property type="entry name" value="ZP-C_dom"/>
</dbReference>
<feature type="domain" description="SRCR" evidence="5">
    <location>
        <begin position="1"/>
        <end position="59"/>
    </location>
</feature>
<accession>A0AA89BZ51</accession>
<dbReference type="SMART" id="SM00202">
    <property type="entry name" value="SR"/>
    <property type="match status" value="2"/>
</dbReference>
<keyword evidence="2 4" id="KW-1015">Disulfide bond</keyword>
<dbReference type="Proteomes" id="UP001186944">
    <property type="component" value="Unassembled WGS sequence"/>
</dbReference>
<dbReference type="Gene3D" id="2.60.40.4100">
    <property type="entry name" value="Zona pellucida, ZP-C domain"/>
    <property type="match status" value="1"/>
</dbReference>
<feature type="domain" description="ZP" evidence="6">
    <location>
        <begin position="219"/>
        <end position="460"/>
    </location>
</feature>
<dbReference type="PROSITE" id="PS50287">
    <property type="entry name" value="SRCR_2"/>
    <property type="match status" value="2"/>
</dbReference>
<gene>
    <name evidence="7" type="ORF">FSP39_014197</name>
</gene>
<dbReference type="Pfam" id="PF00530">
    <property type="entry name" value="SRCR"/>
    <property type="match status" value="2"/>
</dbReference>
<dbReference type="EMBL" id="VSWD01000011">
    <property type="protein sequence ID" value="KAK3088064.1"/>
    <property type="molecule type" value="Genomic_DNA"/>
</dbReference>
<organism evidence="7 8">
    <name type="scientific">Pinctada imbricata</name>
    <name type="common">Atlantic pearl-oyster</name>
    <name type="synonym">Pinctada martensii</name>
    <dbReference type="NCBI Taxonomy" id="66713"/>
    <lineage>
        <taxon>Eukaryota</taxon>
        <taxon>Metazoa</taxon>
        <taxon>Spiralia</taxon>
        <taxon>Lophotrochozoa</taxon>
        <taxon>Mollusca</taxon>
        <taxon>Bivalvia</taxon>
        <taxon>Autobranchia</taxon>
        <taxon>Pteriomorphia</taxon>
        <taxon>Pterioida</taxon>
        <taxon>Pterioidea</taxon>
        <taxon>Pteriidae</taxon>
        <taxon>Pinctada</taxon>
    </lineage>
</organism>
<evidence type="ECO:0000259" key="6">
    <source>
        <dbReference type="PROSITE" id="PS51034"/>
    </source>
</evidence>
<dbReference type="AlphaFoldDB" id="A0AA89BZ51"/>
<evidence type="ECO:0000256" key="3">
    <source>
        <dbReference type="ARBA" id="ARBA00023180"/>
    </source>
</evidence>
<name>A0AA89BZ51_PINIB</name>
<dbReference type="InterPro" id="IPR048290">
    <property type="entry name" value="ZP_chr"/>
</dbReference>
<keyword evidence="3" id="KW-0325">Glycoprotein</keyword>
<evidence type="ECO:0000256" key="1">
    <source>
        <dbReference type="ARBA" id="ARBA00022729"/>
    </source>
</evidence>
<dbReference type="PANTHER" id="PTHR48071">
    <property type="entry name" value="SRCR DOMAIN-CONTAINING PROTEIN"/>
    <property type="match status" value="1"/>
</dbReference>
<dbReference type="Gene3D" id="3.10.250.10">
    <property type="entry name" value="SRCR-like domain"/>
    <property type="match status" value="2"/>
</dbReference>
<dbReference type="Gene3D" id="2.60.40.3210">
    <property type="entry name" value="Zona pellucida, ZP-N domain"/>
    <property type="match status" value="1"/>
</dbReference>
<evidence type="ECO:0000259" key="5">
    <source>
        <dbReference type="PROSITE" id="PS50287"/>
    </source>
</evidence>
<dbReference type="InterPro" id="IPR055355">
    <property type="entry name" value="ZP-C"/>
</dbReference>
<feature type="domain" description="SRCR" evidence="5">
    <location>
        <begin position="98"/>
        <end position="204"/>
    </location>
</feature>
<dbReference type="InterPro" id="IPR001190">
    <property type="entry name" value="SRCR"/>
</dbReference>
<feature type="disulfide bond" evidence="4">
    <location>
        <begin position="173"/>
        <end position="183"/>
    </location>
</feature>
<dbReference type="InterPro" id="IPR001507">
    <property type="entry name" value="ZP_dom"/>
</dbReference>
<evidence type="ECO:0000256" key="4">
    <source>
        <dbReference type="PROSITE-ProRule" id="PRU00196"/>
    </source>
</evidence>
<dbReference type="PRINTS" id="PR00258">
    <property type="entry name" value="SPERACTRCPTR"/>
</dbReference>
<dbReference type="InterPro" id="IPR055356">
    <property type="entry name" value="ZP-N"/>
</dbReference>
<evidence type="ECO:0000256" key="2">
    <source>
        <dbReference type="ARBA" id="ARBA00023157"/>
    </source>
</evidence>
<dbReference type="PRINTS" id="PR00023">
    <property type="entry name" value="ZPELLUCIDA"/>
</dbReference>
<comment type="caution">
    <text evidence="7">The sequence shown here is derived from an EMBL/GenBank/DDBJ whole genome shotgun (WGS) entry which is preliminary data.</text>
</comment>
<dbReference type="SUPFAM" id="SSF56487">
    <property type="entry name" value="SRCR-like"/>
    <property type="match status" value="2"/>
</dbReference>
<reference evidence="7" key="1">
    <citation type="submission" date="2019-08" db="EMBL/GenBank/DDBJ databases">
        <title>The improved chromosome-level genome for the pearl oyster Pinctada fucata martensii using PacBio sequencing and Hi-C.</title>
        <authorList>
            <person name="Zheng Z."/>
        </authorList>
    </citation>
    <scope>NUCLEOTIDE SEQUENCE</scope>
    <source>
        <strain evidence="7">ZZ-2019</strain>
        <tissue evidence="7">Adductor muscle</tissue>
    </source>
</reference>
<evidence type="ECO:0008006" key="9">
    <source>
        <dbReference type="Google" id="ProtNLM"/>
    </source>
</evidence>